<dbReference type="Pfam" id="PF01198">
    <property type="entry name" value="Ribosomal_L31e"/>
    <property type="match status" value="1"/>
</dbReference>
<dbReference type="FunFam" id="3.10.440.10:FF:000001">
    <property type="entry name" value="60S ribosomal protein L31"/>
    <property type="match status" value="1"/>
</dbReference>
<keyword evidence="2" id="KW-0689">Ribosomal protein</keyword>
<dbReference type="Proteomes" id="UP000761534">
    <property type="component" value="Unassembled WGS sequence"/>
</dbReference>
<dbReference type="InterPro" id="IPR000054">
    <property type="entry name" value="Ribosomal_eL31"/>
</dbReference>
<comment type="caution">
    <text evidence="4">The sequence shown here is derived from an EMBL/GenBank/DDBJ whole genome shotgun (WGS) entry which is preliminary data.</text>
</comment>
<organism evidence="4 5">
    <name type="scientific">Trichomonascus ciferrii</name>
    <dbReference type="NCBI Taxonomy" id="44093"/>
    <lineage>
        <taxon>Eukaryota</taxon>
        <taxon>Fungi</taxon>
        <taxon>Dikarya</taxon>
        <taxon>Ascomycota</taxon>
        <taxon>Saccharomycotina</taxon>
        <taxon>Dipodascomycetes</taxon>
        <taxon>Dipodascales</taxon>
        <taxon>Trichomonascaceae</taxon>
        <taxon>Trichomonascus</taxon>
        <taxon>Trichomonascus ciferrii complex</taxon>
    </lineage>
</organism>
<evidence type="ECO:0000313" key="5">
    <source>
        <dbReference type="Proteomes" id="UP000761534"/>
    </source>
</evidence>
<dbReference type="Gene3D" id="3.10.440.10">
    <property type="match status" value="1"/>
</dbReference>
<dbReference type="SUPFAM" id="SSF54575">
    <property type="entry name" value="Ribosomal protein L31e"/>
    <property type="match status" value="1"/>
</dbReference>
<dbReference type="InterPro" id="IPR023621">
    <property type="entry name" value="Ribosomal_eL31_dom_sf"/>
</dbReference>
<evidence type="ECO:0008006" key="6">
    <source>
        <dbReference type="Google" id="ProtNLM"/>
    </source>
</evidence>
<gene>
    <name evidence="4" type="ORF">TRICI_003636</name>
</gene>
<keyword evidence="3" id="KW-0687">Ribonucleoprotein</keyword>
<comment type="similarity">
    <text evidence="1">Belongs to the eukaryotic ribosomal protein eL31 family.</text>
</comment>
<dbReference type="SMART" id="SM01380">
    <property type="entry name" value="Ribosomal_L31e"/>
    <property type="match status" value="1"/>
</dbReference>
<sequence length="116" mass="13387">MAPNKKQRSAISDVVAREYTIHLHKRFKKRAPRAVKEVQKFAQKQMGTSDVRIDPQLNKELWARGIKGIPHRIRVRISRKRNDEEGAKEKLFSYVQAVNVANPKGLETQVVEAKDE</sequence>
<proteinExistence type="inferred from homology"/>
<dbReference type="AlphaFoldDB" id="A0A642V358"/>
<dbReference type="GO" id="GO:0003735">
    <property type="term" value="F:structural constituent of ribosome"/>
    <property type="evidence" value="ECO:0007669"/>
    <property type="project" value="InterPro"/>
</dbReference>
<name>A0A642V358_9ASCO</name>
<dbReference type="OrthoDB" id="9739313at2759"/>
<dbReference type="GO" id="GO:0002181">
    <property type="term" value="P:cytoplasmic translation"/>
    <property type="evidence" value="ECO:0007669"/>
    <property type="project" value="TreeGrafter"/>
</dbReference>
<dbReference type="PANTHER" id="PTHR10956:SF0">
    <property type="entry name" value="60S RIBOSOMAL PROTEIN L31"/>
    <property type="match status" value="1"/>
</dbReference>
<evidence type="ECO:0000256" key="3">
    <source>
        <dbReference type="ARBA" id="ARBA00023274"/>
    </source>
</evidence>
<protein>
    <recommendedName>
        <fullName evidence="6">60S ribosomal protein L31</fullName>
    </recommendedName>
</protein>
<dbReference type="VEuPathDB" id="FungiDB:TRICI_003636"/>
<dbReference type="PANTHER" id="PTHR10956">
    <property type="entry name" value="60S RIBOSOMAL PROTEIN L31"/>
    <property type="match status" value="1"/>
</dbReference>
<dbReference type="PROSITE" id="PS01144">
    <property type="entry name" value="RIBOSOMAL_L31E"/>
    <property type="match status" value="1"/>
</dbReference>
<dbReference type="EMBL" id="SWFS01000267">
    <property type="protein sequence ID" value="KAA8911950.1"/>
    <property type="molecule type" value="Genomic_DNA"/>
</dbReference>
<dbReference type="InterPro" id="IPR020052">
    <property type="entry name" value="Ribosomal_eL31_CS"/>
</dbReference>
<evidence type="ECO:0000256" key="1">
    <source>
        <dbReference type="ARBA" id="ARBA00010808"/>
    </source>
</evidence>
<dbReference type="CDD" id="cd00463">
    <property type="entry name" value="Ribosomal_L31e"/>
    <property type="match status" value="1"/>
</dbReference>
<dbReference type="GO" id="GO:0022625">
    <property type="term" value="C:cytosolic large ribosomal subunit"/>
    <property type="evidence" value="ECO:0007669"/>
    <property type="project" value="TreeGrafter"/>
</dbReference>
<keyword evidence="5" id="KW-1185">Reference proteome</keyword>
<reference evidence="4" key="1">
    <citation type="journal article" date="2019" name="G3 (Bethesda)">
        <title>Genome Assemblies of Two Rare Opportunistic Yeast Pathogens: Diutina rugosa (syn. Candida rugosa) and Trichomonascus ciferrii (syn. Candida ciferrii).</title>
        <authorList>
            <person name="Mixao V."/>
            <person name="Saus E."/>
            <person name="Hansen A.P."/>
            <person name="Lass-Florl C."/>
            <person name="Gabaldon T."/>
        </authorList>
    </citation>
    <scope>NUCLEOTIDE SEQUENCE</scope>
    <source>
        <strain evidence="4">CBS 4856</strain>
    </source>
</reference>
<evidence type="ECO:0000256" key="2">
    <source>
        <dbReference type="ARBA" id="ARBA00022980"/>
    </source>
</evidence>
<accession>A0A642V358</accession>
<evidence type="ECO:0000313" key="4">
    <source>
        <dbReference type="EMBL" id="KAA8911950.1"/>
    </source>
</evidence>